<keyword evidence="10" id="KW-1185">Reference proteome</keyword>
<dbReference type="RefSeq" id="WP_208847839.1">
    <property type="nucleotide sequence ID" value="NZ_JAGGDJ010000006.1"/>
</dbReference>
<gene>
    <name evidence="9" type="ORF">I8J29_11955</name>
</gene>
<dbReference type="PANTHER" id="PTHR32309">
    <property type="entry name" value="TYROSINE-PROTEIN KINASE"/>
    <property type="match status" value="1"/>
</dbReference>
<dbReference type="InterPro" id="IPR003856">
    <property type="entry name" value="LPS_length_determ_N"/>
</dbReference>
<keyword evidence="5 7" id="KW-1133">Transmembrane helix</keyword>
<dbReference type="Proteomes" id="UP000670947">
    <property type="component" value="Unassembled WGS sequence"/>
</dbReference>
<proteinExistence type="inferred from homology"/>
<evidence type="ECO:0000256" key="3">
    <source>
        <dbReference type="ARBA" id="ARBA00022475"/>
    </source>
</evidence>
<evidence type="ECO:0000256" key="1">
    <source>
        <dbReference type="ARBA" id="ARBA00004651"/>
    </source>
</evidence>
<feature type="domain" description="Polysaccharide chain length determinant N-terminal" evidence="8">
    <location>
        <begin position="2"/>
        <end position="92"/>
    </location>
</feature>
<feature type="transmembrane region" description="Helical" evidence="7">
    <location>
        <begin position="14"/>
        <end position="32"/>
    </location>
</feature>
<evidence type="ECO:0000313" key="10">
    <source>
        <dbReference type="Proteomes" id="UP000670947"/>
    </source>
</evidence>
<comment type="similarity">
    <text evidence="2">Belongs to the CpsC/CapA family.</text>
</comment>
<dbReference type="PANTHER" id="PTHR32309:SF31">
    <property type="entry name" value="CAPSULAR EXOPOLYSACCHARIDE FAMILY"/>
    <property type="match status" value="1"/>
</dbReference>
<dbReference type="InterPro" id="IPR050445">
    <property type="entry name" value="Bact_polysacc_biosynth/exp"/>
</dbReference>
<dbReference type="Pfam" id="PF02706">
    <property type="entry name" value="Wzz"/>
    <property type="match status" value="1"/>
</dbReference>
<organism evidence="9 10">
    <name type="scientific">Paenibacillus artemisiicola</name>
    <dbReference type="NCBI Taxonomy" id="1172618"/>
    <lineage>
        <taxon>Bacteria</taxon>
        <taxon>Bacillati</taxon>
        <taxon>Bacillota</taxon>
        <taxon>Bacilli</taxon>
        <taxon>Bacillales</taxon>
        <taxon>Paenibacillaceae</taxon>
        <taxon>Paenibacillus</taxon>
    </lineage>
</organism>
<evidence type="ECO:0000256" key="4">
    <source>
        <dbReference type="ARBA" id="ARBA00022692"/>
    </source>
</evidence>
<keyword evidence="6 7" id="KW-0472">Membrane</keyword>
<name>A0ABS3W9G4_9BACL</name>
<evidence type="ECO:0000256" key="2">
    <source>
        <dbReference type="ARBA" id="ARBA00006683"/>
    </source>
</evidence>
<evidence type="ECO:0000256" key="5">
    <source>
        <dbReference type="ARBA" id="ARBA00022989"/>
    </source>
</evidence>
<evidence type="ECO:0000259" key="8">
    <source>
        <dbReference type="Pfam" id="PF02706"/>
    </source>
</evidence>
<evidence type="ECO:0000256" key="7">
    <source>
        <dbReference type="SAM" id="Phobius"/>
    </source>
</evidence>
<keyword evidence="3" id="KW-1003">Cell membrane</keyword>
<comment type="caution">
    <text evidence="9">The sequence shown here is derived from an EMBL/GenBank/DDBJ whole genome shotgun (WGS) entry which is preliminary data.</text>
</comment>
<sequence>MELLRYWRFIKKRLWLIALIVIVSCTAVGYYTNHFLQPQYQATAQLIVSGQLTDPKADAANVDIGAINSNIALIKTYKAIVRTPRIMSKVAERFPDLHASADELIARVSVGSVSDTQVMTISATDTNYTRAAKMANAVSTVFQQEVKTLMKLDNVSILNPADTTKHPGPLSPHPTTNIMVAFIVSALIGIGIAFVLDQLDNTVKTEEDVAELLGVTALAAIPKAKRHNLADRRPKAQITNLAGGKENVSFDA</sequence>
<reference evidence="9 10" key="1">
    <citation type="submission" date="2021-03" db="EMBL/GenBank/DDBJ databases">
        <title>Paenibacillus artemisicola MWE-103 whole genome sequence.</title>
        <authorList>
            <person name="Ham Y.J."/>
        </authorList>
    </citation>
    <scope>NUCLEOTIDE SEQUENCE [LARGE SCALE GENOMIC DNA]</scope>
    <source>
        <strain evidence="9 10">MWE-103</strain>
    </source>
</reference>
<dbReference type="EMBL" id="JAGGDJ010000006">
    <property type="protein sequence ID" value="MBO7744912.1"/>
    <property type="molecule type" value="Genomic_DNA"/>
</dbReference>
<accession>A0ABS3W9G4</accession>
<evidence type="ECO:0000313" key="9">
    <source>
        <dbReference type="EMBL" id="MBO7744912.1"/>
    </source>
</evidence>
<evidence type="ECO:0000256" key="6">
    <source>
        <dbReference type="ARBA" id="ARBA00023136"/>
    </source>
</evidence>
<keyword evidence="4 7" id="KW-0812">Transmembrane</keyword>
<protein>
    <submittedName>
        <fullName evidence="9">Lipopolysaccharide biosynthesis protein</fullName>
    </submittedName>
</protein>
<comment type="subcellular location">
    <subcellularLocation>
        <location evidence="1">Cell membrane</location>
        <topology evidence="1">Multi-pass membrane protein</topology>
    </subcellularLocation>
</comment>
<dbReference type="PROSITE" id="PS51257">
    <property type="entry name" value="PROKAR_LIPOPROTEIN"/>
    <property type="match status" value="1"/>
</dbReference>
<feature type="transmembrane region" description="Helical" evidence="7">
    <location>
        <begin position="178"/>
        <end position="196"/>
    </location>
</feature>